<proteinExistence type="predicted"/>
<name>M7B1H6_CHEMY</name>
<organism evidence="1 2">
    <name type="scientific">Chelonia mydas</name>
    <name type="common">Green sea-turtle</name>
    <name type="synonym">Chelonia agassizi</name>
    <dbReference type="NCBI Taxonomy" id="8469"/>
    <lineage>
        <taxon>Eukaryota</taxon>
        <taxon>Metazoa</taxon>
        <taxon>Chordata</taxon>
        <taxon>Craniata</taxon>
        <taxon>Vertebrata</taxon>
        <taxon>Euteleostomi</taxon>
        <taxon>Archelosauria</taxon>
        <taxon>Testudinata</taxon>
        <taxon>Testudines</taxon>
        <taxon>Cryptodira</taxon>
        <taxon>Durocryptodira</taxon>
        <taxon>Americhelydia</taxon>
        <taxon>Chelonioidea</taxon>
        <taxon>Cheloniidae</taxon>
        <taxon>Chelonia</taxon>
    </lineage>
</organism>
<evidence type="ECO:0000313" key="1">
    <source>
        <dbReference type="EMBL" id="EMP31721.1"/>
    </source>
</evidence>
<dbReference type="AlphaFoldDB" id="M7B1H6"/>
<dbReference type="EMBL" id="KB543908">
    <property type="protein sequence ID" value="EMP31721.1"/>
    <property type="molecule type" value="Genomic_DNA"/>
</dbReference>
<protein>
    <submittedName>
        <fullName evidence="1">Uncharacterized protein</fullName>
    </submittedName>
</protein>
<sequence length="103" mass="11819">MRKLQGSSTQKRDEFLDECFTSVYEDEEPELQVPVIPMGASSSFPDSAVTRSPSLVDDHWQNQELLQRVTNDLEIPLEEVQDLQRPLLDILQSQGPRYRGSKE</sequence>
<keyword evidence="2" id="KW-1185">Reference proteome</keyword>
<gene>
    <name evidence="1" type="ORF">UY3_11150</name>
</gene>
<reference evidence="2" key="1">
    <citation type="journal article" date="2013" name="Nat. Genet.">
        <title>The draft genomes of soft-shell turtle and green sea turtle yield insights into the development and evolution of the turtle-specific body plan.</title>
        <authorList>
            <person name="Wang Z."/>
            <person name="Pascual-Anaya J."/>
            <person name="Zadissa A."/>
            <person name="Li W."/>
            <person name="Niimura Y."/>
            <person name="Huang Z."/>
            <person name="Li C."/>
            <person name="White S."/>
            <person name="Xiong Z."/>
            <person name="Fang D."/>
            <person name="Wang B."/>
            <person name="Ming Y."/>
            <person name="Chen Y."/>
            <person name="Zheng Y."/>
            <person name="Kuraku S."/>
            <person name="Pignatelli M."/>
            <person name="Herrero J."/>
            <person name="Beal K."/>
            <person name="Nozawa M."/>
            <person name="Li Q."/>
            <person name="Wang J."/>
            <person name="Zhang H."/>
            <person name="Yu L."/>
            <person name="Shigenobu S."/>
            <person name="Wang J."/>
            <person name="Liu J."/>
            <person name="Flicek P."/>
            <person name="Searle S."/>
            <person name="Wang J."/>
            <person name="Kuratani S."/>
            <person name="Yin Y."/>
            <person name="Aken B."/>
            <person name="Zhang G."/>
            <person name="Irie N."/>
        </authorList>
    </citation>
    <scope>NUCLEOTIDE SEQUENCE [LARGE SCALE GENOMIC DNA]</scope>
</reference>
<accession>M7B1H6</accession>
<evidence type="ECO:0000313" key="2">
    <source>
        <dbReference type="Proteomes" id="UP000031443"/>
    </source>
</evidence>
<dbReference type="Proteomes" id="UP000031443">
    <property type="component" value="Unassembled WGS sequence"/>
</dbReference>